<feature type="region of interest" description="Disordered" evidence="1">
    <location>
        <begin position="316"/>
        <end position="337"/>
    </location>
</feature>
<feature type="region of interest" description="Disordered" evidence="1">
    <location>
        <begin position="169"/>
        <end position="189"/>
    </location>
</feature>
<keyword evidence="2" id="KW-0812">Transmembrane</keyword>
<feature type="compositionally biased region" description="Polar residues" evidence="1">
    <location>
        <begin position="325"/>
        <end position="337"/>
    </location>
</feature>
<name>A0A7L5AFM0_9MICO</name>
<sequence length="337" mass="34234">MTMNSEPNHSPNHSDPEMLALLAMGETVPDAEAQHVASCEACEQDVAELRRVVHLARAGTSGGFAEAPSTDVWSRISADLGLAGGIVPESIRRADAAADGSSVADAAVAGLAVDDAASSGSEPPAGPAADPAESDAEPPAMLRTEPDAAALSAHAAVHAAAPAGQPVLHAVPRASDSPPLTGIERAHRHRGAAKRGRWIPLAAAAAVVVIVGGIAITAGLQQGPSVEVLAAAELDALPDWEGATGEAVVEVSDDGERNVVVTMATDGDVDGYREVWLISEDLSALVSIGVLEGGDGRFVIPEGIDLEDYPLVDVSDEPLDGNPDHSGNSIVRGTLES</sequence>
<dbReference type="EMBL" id="CP017146">
    <property type="protein sequence ID" value="QHO68762.1"/>
    <property type="molecule type" value="Genomic_DNA"/>
</dbReference>
<keyword evidence="2" id="KW-1133">Transmembrane helix</keyword>
<dbReference type="Pfam" id="PF10099">
    <property type="entry name" value="RskA_C"/>
    <property type="match status" value="1"/>
</dbReference>
<feature type="region of interest" description="Disordered" evidence="1">
    <location>
        <begin position="115"/>
        <end position="139"/>
    </location>
</feature>
<keyword evidence="2" id="KW-0472">Membrane</keyword>
<reference evidence="4 5" key="1">
    <citation type="submission" date="2016-09" db="EMBL/GenBank/DDBJ databases">
        <title>Complete genome sequence of microbes from the polar regions.</title>
        <authorList>
            <person name="Liao L."/>
            <person name="Chen B."/>
        </authorList>
    </citation>
    <scope>NUCLEOTIDE SEQUENCE [LARGE SCALE GENOMIC DNA]</scope>
    <source>
        <strain evidence="4 5">ZS314</strain>
    </source>
</reference>
<proteinExistence type="predicted"/>
<feature type="transmembrane region" description="Helical" evidence="2">
    <location>
        <begin position="198"/>
        <end position="220"/>
    </location>
</feature>
<dbReference type="KEGG" id="mant:BHD05_03015"/>
<dbReference type="AlphaFoldDB" id="A0A7L5AFM0"/>
<dbReference type="GO" id="GO:0005886">
    <property type="term" value="C:plasma membrane"/>
    <property type="evidence" value="ECO:0007669"/>
    <property type="project" value="InterPro"/>
</dbReference>
<evidence type="ECO:0000313" key="4">
    <source>
        <dbReference type="EMBL" id="QHO68762.1"/>
    </source>
</evidence>
<keyword evidence="5" id="KW-1185">Reference proteome</keyword>
<evidence type="ECO:0000256" key="2">
    <source>
        <dbReference type="SAM" id="Phobius"/>
    </source>
</evidence>
<organism evidence="4 5">
    <name type="scientific">Marisediminicola antarctica</name>
    <dbReference type="NCBI Taxonomy" id="674079"/>
    <lineage>
        <taxon>Bacteria</taxon>
        <taxon>Bacillati</taxon>
        <taxon>Actinomycetota</taxon>
        <taxon>Actinomycetes</taxon>
        <taxon>Micrococcales</taxon>
        <taxon>Microbacteriaceae</taxon>
        <taxon>Marisediminicola</taxon>
    </lineage>
</organism>
<evidence type="ECO:0000256" key="1">
    <source>
        <dbReference type="SAM" id="MobiDB-lite"/>
    </source>
</evidence>
<evidence type="ECO:0000259" key="3">
    <source>
        <dbReference type="Pfam" id="PF10099"/>
    </source>
</evidence>
<dbReference type="Proteomes" id="UP000464507">
    <property type="component" value="Chromosome"/>
</dbReference>
<protein>
    <recommendedName>
        <fullName evidence="3">Anti-sigma K factor RskA C-terminal domain-containing protein</fullName>
    </recommendedName>
</protein>
<feature type="compositionally biased region" description="Low complexity" evidence="1">
    <location>
        <begin position="115"/>
        <end position="131"/>
    </location>
</feature>
<gene>
    <name evidence="4" type="ORF">BHD05_03015</name>
</gene>
<feature type="domain" description="Anti-sigma K factor RskA C-terminal" evidence="3">
    <location>
        <begin position="201"/>
        <end position="327"/>
    </location>
</feature>
<dbReference type="InterPro" id="IPR018764">
    <property type="entry name" value="RskA_C"/>
</dbReference>
<accession>A0A7L5AFM0</accession>
<evidence type="ECO:0000313" key="5">
    <source>
        <dbReference type="Proteomes" id="UP000464507"/>
    </source>
</evidence>